<evidence type="ECO:0000256" key="1">
    <source>
        <dbReference type="SAM" id="MobiDB-lite"/>
    </source>
</evidence>
<dbReference type="GeneID" id="103582132"/>
<keyword evidence="2" id="KW-1185">Reference proteome</keyword>
<feature type="region of interest" description="Disordered" evidence="1">
    <location>
        <begin position="282"/>
        <end position="328"/>
    </location>
</feature>
<evidence type="ECO:0000313" key="2">
    <source>
        <dbReference type="Proteomes" id="UP000694923"/>
    </source>
</evidence>
<dbReference type="RefSeq" id="XP_008562037.1">
    <property type="nucleotide sequence ID" value="XM_008563815.1"/>
</dbReference>
<gene>
    <name evidence="3" type="primary">LOC103582132</name>
</gene>
<sequence>MPEVRSPGQDLTRWKQQPPGRRTVSQICPPPRRPLTVADIRPGMENDRLGVLRDSMFQNPLIVKAELGKPRERSCSLPGVHFNYGLYVRGLDGGVPEAIGHWNVYKQQPTRSNELTRNYIAMNRGAVKAGLVTARENFLYRQLNNIHVRDQDDRRLKKEPPSVPPNMTFGIPARPSTPFFDLLQHQYQKLWVQEQKAAQKAIKMEKKHKVILGKLYETRSSQLRKYSPPVKLDALWHMPHFRKVSVTFICPFLHLRLAVLTLPGLYLLSRQLSWVGFQPPSSSSSSSSSSSIRHFRAPPHGCAPEPRMFCGRTRNQNNMLEESPGPIP</sequence>
<name>A0ABM0Q0Z6_GALVR</name>
<dbReference type="Pfam" id="PF14825">
    <property type="entry name" value="CFAP77"/>
    <property type="match status" value="1"/>
</dbReference>
<feature type="compositionally biased region" description="Low complexity" evidence="1">
    <location>
        <begin position="282"/>
        <end position="291"/>
    </location>
</feature>
<feature type="region of interest" description="Disordered" evidence="1">
    <location>
        <begin position="1"/>
        <end position="24"/>
    </location>
</feature>
<proteinExistence type="predicted"/>
<dbReference type="Proteomes" id="UP000694923">
    <property type="component" value="Unplaced"/>
</dbReference>
<accession>A0ABM0Q0Z6</accession>
<reference evidence="3" key="1">
    <citation type="submission" date="2025-08" db="UniProtKB">
        <authorList>
            <consortium name="RefSeq"/>
        </authorList>
    </citation>
    <scope>IDENTIFICATION</scope>
</reference>
<dbReference type="PANTHER" id="PTHR28617:SF1">
    <property type="entry name" value="CILIA- AND FLAGELLA-ASSOCIATED PROTEIN 77"/>
    <property type="match status" value="1"/>
</dbReference>
<dbReference type="PANTHER" id="PTHR28617">
    <property type="entry name" value="CILIA- AND FLAGELLA-ASSOCIATED PROTEIN 77"/>
    <property type="match status" value="1"/>
</dbReference>
<dbReference type="InterPro" id="IPR029147">
    <property type="entry name" value="CFAP77"/>
</dbReference>
<organism evidence="2 3">
    <name type="scientific">Galeopterus variegatus</name>
    <name type="common">Malayan flying lemur</name>
    <name type="synonym">Cynocephalus variegatus</name>
    <dbReference type="NCBI Taxonomy" id="482537"/>
    <lineage>
        <taxon>Eukaryota</taxon>
        <taxon>Metazoa</taxon>
        <taxon>Chordata</taxon>
        <taxon>Craniata</taxon>
        <taxon>Vertebrata</taxon>
        <taxon>Euteleostomi</taxon>
        <taxon>Mammalia</taxon>
        <taxon>Eutheria</taxon>
        <taxon>Euarchontoglires</taxon>
        <taxon>Dermoptera</taxon>
        <taxon>Cynocephalidae</taxon>
        <taxon>Galeopterus</taxon>
    </lineage>
</organism>
<evidence type="ECO:0000313" key="3">
    <source>
        <dbReference type="RefSeq" id="XP_008562037.1"/>
    </source>
</evidence>
<protein>
    <submittedName>
        <fullName evidence="3">Uncharacterized protein C9orf171 homolog</fullName>
    </submittedName>
</protein>